<dbReference type="Proteomes" id="UP001432146">
    <property type="component" value="Unassembled WGS sequence"/>
</dbReference>
<evidence type="ECO:0000256" key="1">
    <source>
        <dbReference type="SAM" id="Phobius"/>
    </source>
</evidence>
<reference evidence="2 3" key="1">
    <citation type="submission" date="2024-05" db="EMBL/GenBank/DDBJ databases">
        <title>The nuclear and mitochondrial genome assemblies of Tetragonisca angustula (Apidae: Meliponini), a tiny yet remarkable pollinator in the Neotropics.</title>
        <authorList>
            <person name="Ferrari R."/>
            <person name="Ricardo P.C."/>
            <person name="Dias F.C."/>
            <person name="Araujo N.S."/>
            <person name="Soares D.O."/>
            <person name="Zhou Q.-S."/>
            <person name="Zhu C.-D."/>
            <person name="Coutinho L."/>
            <person name="Airas M.C."/>
            <person name="Batista T.M."/>
        </authorList>
    </citation>
    <scope>NUCLEOTIDE SEQUENCE [LARGE SCALE GENOMIC DNA]</scope>
    <source>
        <strain evidence="2">ASF017062</strain>
        <tissue evidence="2">Abdomen</tissue>
    </source>
</reference>
<accession>A0AAW1A9C6</accession>
<keyword evidence="1" id="KW-1133">Transmembrane helix</keyword>
<proteinExistence type="predicted"/>
<sequence length="173" mass="19948">MVTNIGILLLLVLQKTDNREIFHIPYYKKITRYIQLLEQDPYHKTSTRHVIVIIVAISISSIIFPSTIEIYASLRKNDIDEVIECLPQFVASTISVVKILNIHFNRQSFNKLLQLITKQWKQLELNGELHVLEEIVMQGNKMAQFYNTTLVTFDTLLAGSANFSHSGYRPSLK</sequence>
<name>A0AAW1A9C6_9HYME</name>
<evidence type="ECO:0000313" key="2">
    <source>
        <dbReference type="EMBL" id="KAK9306393.1"/>
    </source>
</evidence>
<keyword evidence="3" id="KW-1185">Reference proteome</keyword>
<protein>
    <submittedName>
        <fullName evidence="2">Uncharacterized protein</fullName>
    </submittedName>
</protein>
<gene>
    <name evidence="2" type="ORF">QLX08_002911</name>
</gene>
<dbReference type="EMBL" id="JAWNGG020000041">
    <property type="protein sequence ID" value="KAK9306393.1"/>
    <property type="molecule type" value="Genomic_DNA"/>
</dbReference>
<keyword evidence="1" id="KW-0472">Membrane</keyword>
<feature type="transmembrane region" description="Helical" evidence="1">
    <location>
        <begin position="50"/>
        <end position="72"/>
    </location>
</feature>
<comment type="caution">
    <text evidence="2">The sequence shown here is derived from an EMBL/GenBank/DDBJ whole genome shotgun (WGS) entry which is preliminary data.</text>
</comment>
<evidence type="ECO:0000313" key="3">
    <source>
        <dbReference type="Proteomes" id="UP001432146"/>
    </source>
</evidence>
<dbReference type="AlphaFoldDB" id="A0AAW1A9C6"/>
<organism evidence="2 3">
    <name type="scientific">Tetragonisca angustula</name>
    <dbReference type="NCBI Taxonomy" id="166442"/>
    <lineage>
        <taxon>Eukaryota</taxon>
        <taxon>Metazoa</taxon>
        <taxon>Ecdysozoa</taxon>
        <taxon>Arthropoda</taxon>
        <taxon>Hexapoda</taxon>
        <taxon>Insecta</taxon>
        <taxon>Pterygota</taxon>
        <taxon>Neoptera</taxon>
        <taxon>Endopterygota</taxon>
        <taxon>Hymenoptera</taxon>
        <taxon>Apocrita</taxon>
        <taxon>Aculeata</taxon>
        <taxon>Apoidea</taxon>
        <taxon>Anthophila</taxon>
        <taxon>Apidae</taxon>
        <taxon>Tetragonisca</taxon>
    </lineage>
</organism>
<keyword evidence="1" id="KW-0812">Transmembrane</keyword>